<reference evidence="5" key="1">
    <citation type="submission" date="2024-04" db="EMBL/GenBank/DDBJ databases">
        <title>Salinicola lusitanus LLJ914,a marine bacterium isolated from the Okinawa Trough.</title>
        <authorList>
            <person name="Li J."/>
        </authorList>
    </citation>
    <scope>NUCLEOTIDE SEQUENCE [LARGE SCALE GENOMIC DNA]</scope>
</reference>
<dbReference type="AlphaFoldDB" id="A0AAW0P0R7"/>
<evidence type="ECO:0000259" key="3">
    <source>
        <dbReference type="PROSITE" id="PS50102"/>
    </source>
</evidence>
<organism evidence="4 5">
    <name type="scientific">Mugilogobius chulae</name>
    <name type="common">yellowstripe goby</name>
    <dbReference type="NCBI Taxonomy" id="88201"/>
    <lineage>
        <taxon>Eukaryota</taxon>
        <taxon>Metazoa</taxon>
        <taxon>Chordata</taxon>
        <taxon>Craniata</taxon>
        <taxon>Vertebrata</taxon>
        <taxon>Euteleostomi</taxon>
        <taxon>Actinopterygii</taxon>
        <taxon>Neopterygii</taxon>
        <taxon>Teleostei</taxon>
        <taxon>Neoteleostei</taxon>
        <taxon>Acanthomorphata</taxon>
        <taxon>Gobiaria</taxon>
        <taxon>Gobiiformes</taxon>
        <taxon>Gobioidei</taxon>
        <taxon>Gobiidae</taxon>
        <taxon>Gobionellinae</taxon>
        <taxon>Mugilogobius</taxon>
    </lineage>
</organism>
<keyword evidence="5" id="KW-1185">Reference proteome</keyword>
<dbReference type="PROSITE" id="PS50102">
    <property type="entry name" value="RRM"/>
    <property type="match status" value="1"/>
</dbReference>
<accession>A0AAW0P0R7</accession>
<dbReference type="Pfam" id="PF00076">
    <property type="entry name" value="RRM_1"/>
    <property type="match status" value="1"/>
</dbReference>
<evidence type="ECO:0000313" key="5">
    <source>
        <dbReference type="Proteomes" id="UP001460270"/>
    </source>
</evidence>
<sequence>MLHKDYVVRVRSKSVHSAKSLKVSATVRSQFCGHPEPSSGSSLPWRRNGKGLSQGNLFVGGLRWTTNEDVLSAVFRRYGIIKDIEVIKDKVTGRSRGFAFIKYYSARDAEVALTSMTGKTLDGNVIWIEGASRGGRPKDVTGAVVDVGEVAALSEVEEPVTGRS</sequence>
<dbReference type="EMBL" id="JBBPFD010000009">
    <property type="protein sequence ID" value="KAK7913491.1"/>
    <property type="molecule type" value="Genomic_DNA"/>
</dbReference>
<dbReference type="InterPro" id="IPR052462">
    <property type="entry name" value="SLIRP/GR-RBP-like"/>
</dbReference>
<dbReference type="GO" id="GO:0003723">
    <property type="term" value="F:RNA binding"/>
    <property type="evidence" value="ECO:0007669"/>
    <property type="project" value="UniProtKB-UniRule"/>
</dbReference>
<dbReference type="SUPFAM" id="SSF54928">
    <property type="entry name" value="RNA-binding domain, RBD"/>
    <property type="match status" value="1"/>
</dbReference>
<comment type="caution">
    <text evidence="4">The sequence shown here is derived from an EMBL/GenBank/DDBJ whole genome shotgun (WGS) entry which is preliminary data.</text>
</comment>
<dbReference type="SMART" id="SM00360">
    <property type="entry name" value="RRM"/>
    <property type="match status" value="1"/>
</dbReference>
<dbReference type="InterPro" id="IPR012677">
    <property type="entry name" value="Nucleotide-bd_a/b_plait_sf"/>
</dbReference>
<evidence type="ECO:0000256" key="1">
    <source>
        <dbReference type="ARBA" id="ARBA00022884"/>
    </source>
</evidence>
<gene>
    <name evidence="4" type="ORF">WMY93_013702</name>
</gene>
<evidence type="ECO:0000313" key="4">
    <source>
        <dbReference type="EMBL" id="KAK7913491.1"/>
    </source>
</evidence>
<name>A0AAW0P0R7_9GOBI</name>
<feature type="domain" description="RRM" evidence="3">
    <location>
        <begin position="55"/>
        <end position="133"/>
    </location>
</feature>
<dbReference type="InterPro" id="IPR000504">
    <property type="entry name" value="RRM_dom"/>
</dbReference>
<dbReference type="InterPro" id="IPR035979">
    <property type="entry name" value="RBD_domain_sf"/>
</dbReference>
<protein>
    <recommendedName>
        <fullName evidence="3">RRM domain-containing protein</fullName>
    </recommendedName>
</protein>
<dbReference type="Gene3D" id="3.30.70.330">
    <property type="match status" value="1"/>
</dbReference>
<proteinExistence type="predicted"/>
<evidence type="ECO:0000256" key="2">
    <source>
        <dbReference type="PROSITE-ProRule" id="PRU00176"/>
    </source>
</evidence>
<dbReference type="Proteomes" id="UP001460270">
    <property type="component" value="Unassembled WGS sequence"/>
</dbReference>
<dbReference type="PANTHER" id="PTHR48027">
    <property type="entry name" value="HETEROGENEOUS NUCLEAR RIBONUCLEOPROTEIN 87F-RELATED"/>
    <property type="match status" value="1"/>
</dbReference>
<keyword evidence="1 2" id="KW-0694">RNA-binding</keyword>